<reference evidence="2" key="1">
    <citation type="submission" date="2020-02" db="EMBL/GenBank/DDBJ databases">
        <authorList>
            <person name="Meier V. D."/>
        </authorList>
    </citation>
    <scope>NUCLEOTIDE SEQUENCE</scope>
    <source>
        <strain evidence="2">AVDCRST_MAG13</strain>
    </source>
</reference>
<feature type="region of interest" description="Disordered" evidence="1">
    <location>
        <begin position="1"/>
        <end position="433"/>
    </location>
</feature>
<feature type="compositionally biased region" description="Basic residues" evidence="1">
    <location>
        <begin position="205"/>
        <end position="215"/>
    </location>
</feature>
<accession>A0A6J4RL85</accession>
<sequence length="433" mass="47345">GRAHVRAVQADRRSQPRAGVEAPLVRQGALPRQPPPGPDPPPAAHAARGPAPRRRVPPPPQGVPAGAGRPAADRGRRPHPRPRHPGPEGPRRPRHEDPRGVRRPRALAGLLQPRAGARGHVALRPGHAAVGPPVHRPARAAADVRHGRAEGPVAAEGRAHARVRVPAHGARRRLGSRAHDHRRGPDGGRDGLPHLRHEAVGDERRHRRRRDRHGRRPEGRGVQGRHHGLHLPVRRPGGPGRDPQRLHGPARHRELPHHVRGRLRPQGRRGRRDRQGPEDRAGHAEHRAPVAARDLRGHHEVLPEDRPRVGGRAQAVGPARRRARPRRPAPGVHRGDGVRAGGRRGRRLPPGRRQAQRLPHRGGDRQALRLRAGLAGRGHDDPGPRRPRLRDGRVAQGPRGEADPGRAAPARHAHQPDLRGLHGDHAPAHRPRG</sequence>
<name>A0A6J4RL85_9ACTN</name>
<feature type="compositionally biased region" description="Basic residues" evidence="1">
    <location>
        <begin position="160"/>
        <end position="182"/>
    </location>
</feature>
<feature type="compositionally biased region" description="Basic and acidic residues" evidence="1">
    <location>
        <begin position="414"/>
        <end position="427"/>
    </location>
</feature>
<feature type="compositionally biased region" description="Basic and acidic residues" evidence="1">
    <location>
        <begin position="85"/>
        <end position="100"/>
    </location>
</feature>
<dbReference type="AlphaFoldDB" id="A0A6J4RL85"/>
<organism evidence="2">
    <name type="scientific">uncultured Solirubrobacteraceae bacterium</name>
    <dbReference type="NCBI Taxonomy" id="1162706"/>
    <lineage>
        <taxon>Bacteria</taxon>
        <taxon>Bacillati</taxon>
        <taxon>Actinomycetota</taxon>
        <taxon>Thermoleophilia</taxon>
        <taxon>Solirubrobacterales</taxon>
        <taxon>Solirubrobacteraceae</taxon>
        <taxon>environmental samples</taxon>
    </lineage>
</organism>
<proteinExistence type="predicted"/>
<evidence type="ECO:0000256" key="1">
    <source>
        <dbReference type="SAM" id="MobiDB-lite"/>
    </source>
</evidence>
<feature type="non-terminal residue" evidence="2">
    <location>
        <position position="1"/>
    </location>
</feature>
<feature type="compositionally biased region" description="Basic residues" evidence="1">
    <location>
        <begin position="223"/>
        <end position="233"/>
    </location>
</feature>
<feature type="compositionally biased region" description="Basic and acidic residues" evidence="1">
    <location>
        <begin position="183"/>
        <end position="204"/>
    </location>
</feature>
<feature type="compositionally biased region" description="Pro residues" evidence="1">
    <location>
        <begin position="32"/>
        <end position="43"/>
    </location>
</feature>
<feature type="non-terminal residue" evidence="2">
    <location>
        <position position="433"/>
    </location>
</feature>
<feature type="compositionally biased region" description="Basic and acidic residues" evidence="1">
    <location>
        <begin position="377"/>
        <end position="393"/>
    </location>
</feature>
<gene>
    <name evidence="2" type="ORF">AVDCRST_MAG13-442</name>
</gene>
<feature type="compositionally biased region" description="Basic and acidic residues" evidence="1">
    <location>
        <begin position="273"/>
        <end position="308"/>
    </location>
</feature>
<feature type="compositionally biased region" description="Basic residues" evidence="1">
    <location>
        <begin position="341"/>
        <end position="360"/>
    </location>
</feature>
<feature type="compositionally biased region" description="Basic residues" evidence="1">
    <location>
        <begin position="258"/>
        <end position="272"/>
    </location>
</feature>
<evidence type="ECO:0000313" key="2">
    <source>
        <dbReference type="EMBL" id="CAA9470614.1"/>
    </source>
</evidence>
<protein>
    <submittedName>
        <fullName evidence="2">Acyl-CoA dehydrogenase</fullName>
    </submittedName>
</protein>
<dbReference type="EMBL" id="CADCVO010000065">
    <property type="protein sequence ID" value="CAA9470614.1"/>
    <property type="molecule type" value="Genomic_DNA"/>
</dbReference>